<name>A0ABT8G3S2_9MICO</name>
<evidence type="ECO:0000313" key="3">
    <source>
        <dbReference type="Proteomes" id="UP001172738"/>
    </source>
</evidence>
<protein>
    <submittedName>
        <fullName evidence="2">Glycosyltransferase</fullName>
        <ecNumber evidence="2">2.4.-.-</ecNumber>
    </submittedName>
</protein>
<evidence type="ECO:0000259" key="1">
    <source>
        <dbReference type="Pfam" id="PF00535"/>
    </source>
</evidence>
<proteinExistence type="predicted"/>
<dbReference type="Pfam" id="PF00535">
    <property type="entry name" value="Glycos_transf_2"/>
    <property type="match status" value="1"/>
</dbReference>
<dbReference type="EC" id="2.4.-.-" evidence="2"/>
<keyword evidence="3" id="KW-1185">Reference proteome</keyword>
<dbReference type="SUPFAM" id="SSF53448">
    <property type="entry name" value="Nucleotide-diphospho-sugar transferases"/>
    <property type="match status" value="1"/>
</dbReference>
<reference evidence="2" key="1">
    <citation type="submission" date="2023-06" db="EMBL/GenBank/DDBJ databases">
        <title>SYSU T00b26.</title>
        <authorList>
            <person name="Gao L."/>
            <person name="Fang B.-Z."/>
            <person name="Li W.-J."/>
        </authorList>
    </citation>
    <scope>NUCLEOTIDE SEQUENCE</scope>
    <source>
        <strain evidence="2">SYSU T00b26</strain>
    </source>
</reference>
<sequence length="274" mass="29600">MSPTAPREGSAATLLTVGFSTTSDRVSRLVALEDPPVASLAVVQHFGAEEFSPDDVPAPVADRGPVSVLRSRGVAKSRNKALELCGTKYLLFGDDDVEIQWDEVFAAVTRMQQNGTAIALGYGVDAGTGRARKSHPAEFGRLTVWNSARAATYEMVVDVEQCRKAGVRFDERFGAGAELPLGDEYIFIADALRAGLTGESMPLAFGVHPHVSSGSNWSDEAHTASRSAVFARVFGPLGYPVRAVFAVRHRRDLGSWRAAWRFVMRPPALKGLNR</sequence>
<evidence type="ECO:0000313" key="2">
    <source>
        <dbReference type="EMBL" id="MDN4473791.1"/>
    </source>
</evidence>
<dbReference type="InterPro" id="IPR001173">
    <property type="entry name" value="Glyco_trans_2-like"/>
</dbReference>
<gene>
    <name evidence="2" type="ORF">QQX04_12370</name>
</gene>
<dbReference type="EMBL" id="JAUHPV010000008">
    <property type="protein sequence ID" value="MDN4473791.1"/>
    <property type="molecule type" value="Genomic_DNA"/>
</dbReference>
<feature type="domain" description="Glycosyltransferase 2-like" evidence="1">
    <location>
        <begin position="60"/>
        <end position="152"/>
    </location>
</feature>
<comment type="caution">
    <text evidence="2">The sequence shown here is derived from an EMBL/GenBank/DDBJ whole genome shotgun (WGS) entry which is preliminary data.</text>
</comment>
<keyword evidence="2" id="KW-0328">Glycosyltransferase</keyword>
<dbReference type="InterPro" id="IPR029044">
    <property type="entry name" value="Nucleotide-diphossugar_trans"/>
</dbReference>
<dbReference type="RefSeq" id="WP_301129661.1">
    <property type="nucleotide sequence ID" value="NZ_JAUHPV010000008.1"/>
</dbReference>
<dbReference type="GO" id="GO:0016757">
    <property type="term" value="F:glycosyltransferase activity"/>
    <property type="evidence" value="ECO:0007669"/>
    <property type="project" value="UniProtKB-KW"/>
</dbReference>
<accession>A0ABT8G3S2</accession>
<organism evidence="2 3">
    <name type="scientific">Demequina zhanjiangensis</name>
    <dbReference type="NCBI Taxonomy" id="3051659"/>
    <lineage>
        <taxon>Bacteria</taxon>
        <taxon>Bacillati</taxon>
        <taxon>Actinomycetota</taxon>
        <taxon>Actinomycetes</taxon>
        <taxon>Micrococcales</taxon>
        <taxon>Demequinaceae</taxon>
        <taxon>Demequina</taxon>
    </lineage>
</organism>
<dbReference type="Proteomes" id="UP001172738">
    <property type="component" value="Unassembled WGS sequence"/>
</dbReference>
<keyword evidence="2" id="KW-0808">Transferase</keyword>
<dbReference type="Gene3D" id="3.90.550.10">
    <property type="entry name" value="Spore Coat Polysaccharide Biosynthesis Protein SpsA, Chain A"/>
    <property type="match status" value="1"/>
</dbReference>